<comment type="function">
    <text evidence="6">Component of ribonuclease P, a protein complex that generates mature tRNA molecules by cleaving their 5'-ends.</text>
</comment>
<dbReference type="GO" id="GO:0005730">
    <property type="term" value="C:nucleolus"/>
    <property type="evidence" value="ECO:0007669"/>
    <property type="project" value="UniProtKB-SubCell"/>
</dbReference>
<evidence type="ECO:0000256" key="1">
    <source>
        <dbReference type="ARBA" id="ARBA00010800"/>
    </source>
</evidence>
<dbReference type="PANTHER" id="PTHR48414:SF1">
    <property type="entry name" value="POP5 HOMOLOG, RIBONUCLEASE P_MRP SUBUNIT"/>
    <property type="match status" value="1"/>
</dbReference>
<sequence>MVRFKNRYFTVEILLSDGSAVESLNLKPYDIFKSILDVTEQIHGEFGAAAIRNGLDVKYCNENTQTAIIRCRHGPHRLLASSLPFLTNIGKRKIQLRGIYTGATMVKCFKFLKKHHQEKLNEAFKKCKTDQEKKKIIEIMSKLSSGEKQS</sequence>
<dbReference type="SUPFAM" id="SSF160350">
    <property type="entry name" value="Rnp2-like"/>
    <property type="match status" value="1"/>
</dbReference>
<dbReference type="AlphaFoldDB" id="A0A4Y7LV19"/>
<dbReference type="GO" id="GO:0030677">
    <property type="term" value="C:ribonuclease P complex"/>
    <property type="evidence" value="ECO:0007669"/>
    <property type="project" value="InterPro"/>
</dbReference>
<dbReference type="Gene3D" id="3.30.70.3250">
    <property type="entry name" value="Ribonuclease P, Pop5 subunit"/>
    <property type="match status" value="1"/>
</dbReference>
<gene>
    <name evidence="7" type="primary">EOG090X0GYO</name>
</gene>
<dbReference type="PANTHER" id="PTHR48414">
    <property type="entry name" value="POP5 HOMOLOG, RIBONUCLEASE P_MRP SUBUNIT"/>
    <property type="match status" value="1"/>
</dbReference>
<dbReference type="InterPro" id="IPR038085">
    <property type="entry name" value="Rnp2-like_sf"/>
</dbReference>
<dbReference type="Pfam" id="PF01900">
    <property type="entry name" value="RNase_P_Rpp14"/>
    <property type="match status" value="1"/>
</dbReference>
<protein>
    <recommendedName>
        <fullName evidence="5 6">Ribonuclease P/MRP protein subunit POP5</fullName>
    </recommendedName>
</protein>
<keyword evidence="4 6" id="KW-0539">Nucleus</keyword>
<keyword evidence="3 6" id="KW-0819">tRNA processing</keyword>
<keyword evidence="2" id="KW-0698">rRNA processing</keyword>
<dbReference type="EMBL" id="LR003658">
    <property type="protein sequence ID" value="SVE73277.1"/>
    <property type="molecule type" value="mRNA"/>
</dbReference>
<comment type="similarity">
    <text evidence="1 6">Belongs to the eukaryotic/archaeal RNase P protein component 2 family.</text>
</comment>
<evidence type="ECO:0000256" key="3">
    <source>
        <dbReference type="ARBA" id="ARBA00022694"/>
    </source>
</evidence>
<dbReference type="InterPro" id="IPR002759">
    <property type="entry name" value="Pop5/Rpp14/Rnp2-like"/>
</dbReference>
<proteinExistence type="evidence at transcript level"/>
<name>A0A4Y7LV19_9CRUS</name>
<dbReference type="GO" id="GO:0033204">
    <property type="term" value="F:ribonuclease P RNA binding"/>
    <property type="evidence" value="ECO:0007669"/>
    <property type="project" value="InterPro"/>
</dbReference>
<comment type="subcellular location">
    <subcellularLocation>
        <location evidence="6">Nucleus</location>
        <location evidence="6">Nucleolus</location>
    </subcellularLocation>
</comment>
<evidence type="ECO:0000256" key="6">
    <source>
        <dbReference type="PIRNR" id="PIRNR023803"/>
    </source>
</evidence>
<reference evidence="7" key="1">
    <citation type="submission" date="2018-08" db="EMBL/GenBank/DDBJ databases">
        <authorList>
            <person name="Cornetti L."/>
        </authorList>
    </citation>
    <scope>NUCLEOTIDE SEQUENCE</scope>
    <source>
        <strain evidence="7">OM-SAIQ-clone2</strain>
    </source>
</reference>
<accession>A0A4Y7LV19</accession>
<evidence type="ECO:0000313" key="7">
    <source>
        <dbReference type="EMBL" id="SVE73277.1"/>
    </source>
</evidence>
<evidence type="ECO:0000256" key="5">
    <source>
        <dbReference type="ARBA" id="ARBA00044198"/>
    </source>
</evidence>
<dbReference type="GO" id="GO:0001682">
    <property type="term" value="P:tRNA 5'-leader removal"/>
    <property type="evidence" value="ECO:0007669"/>
    <property type="project" value="InterPro"/>
</dbReference>
<dbReference type="GO" id="GO:0006364">
    <property type="term" value="P:rRNA processing"/>
    <property type="evidence" value="ECO:0007669"/>
    <property type="project" value="UniProtKB-KW"/>
</dbReference>
<dbReference type="PIRSF" id="PIRSF023803">
    <property type="entry name" value="Ribonuclease_P_prd"/>
    <property type="match status" value="1"/>
</dbReference>
<evidence type="ECO:0000256" key="2">
    <source>
        <dbReference type="ARBA" id="ARBA00022552"/>
    </source>
</evidence>
<evidence type="ECO:0000256" key="4">
    <source>
        <dbReference type="ARBA" id="ARBA00023242"/>
    </source>
</evidence>
<organism evidence="7">
    <name type="scientific">Ceriodaphnia reticulata</name>
    <dbReference type="NCBI Taxonomy" id="302197"/>
    <lineage>
        <taxon>Eukaryota</taxon>
        <taxon>Metazoa</taxon>
        <taxon>Ecdysozoa</taxon>
        <taxon>Arthropoda</taxon>
        <taxon>Crustacea</taxon>
        <taxon>Branchiopoda</taxon>
        <taxon>Diplostraca</taxon>
        <taxon>Cladocera</taxon>
        <taxon>Anomopoda</taxon>
        <taxon>Daphniidae</taxon>
        <taxon>Ceriodaphnia</taxon>
    </lineage>
</organism>
<dbReference type="InterPro" id="IPR016819">
    <property type="entry name" value="RNase_P/MRP_POP5"/>
</dbReference>